<evidence type="ECO:0000313" key="3">
    <source>
        <dbReference type="Proteomes" id="UP000029577"/>
    </source>
</evidence>
<dbReference type="AlphaFoldDB" id="A0A095VKX1"/>
<dbReference type="EMBL" id="JPKR02000004">
    <property type="protein sequence ID" value="KGD75275.1"/>
    <property type="molecule type" value="Genomic_DNA"/>
</dbReference>
<comment type="caution">
    <text evidence="2">The sequence shown here is derived from an EMBL/GenBank/DDBJ whole genome shotgun (WGS) entry which is preliminary data.</text>
</comment>
<organism evidence="2 3">
    <name type="scientific">Tatumella morbirosei</name>
    <dbReference type="NCBI Taxonomy" id="642227"/>
    <lineage>
        <taxon>Bacteria</taxon>
        <taxon>Pseudomonadati</taxon>
        <taxon>Pseudomonadota</taxon>
        <taxon>Gammaproteobacteria</taxon>
        <taxon>Enterobacterales</taxon>
        <taxon>Erwiniaceae</taxon>
        <taxon>Tatumella</taxon>
    </lineage>
</organism>
<dbReference type="STRING" id="642227.HA49_08575"/>
<dbReference type="RefSeq" id="WP_038019477.1">
    <property type="nucleotide sequence ID" value="NZ_JPKR02000004.1"/>
</dbReference>
<evidence type="ECO:0000313" key="2">
    <source>
        <dbReference type="EMBL" id="KGD75275.1"/>
    </source>
</evidence>
<reference evidence="2" key="1">
    <citation type="submission" date="2014-12" db="EMBL/GenBank/DDBJ databases">
        <title>The draft genome of the Tatumella morbirosei type strain, LMG23360T isolated from pineapple rot.</title>
        <authorList>
            <person name="Smits T.H."/>
            <person name="Palmer M."/>
            <person name="Venter S.N."/>
            <person name="Duffy B."/>
            <person name="Steenkamp E.T."/>
            <person name="Chan W.Y."/>
            <person name="Coutinho T.A."/>
            <person name="Coetzee M.P."/>
            <person name="De Maayer P."/>
        </authorList>
    </citation>
    <scope>NUCLEOTIDE SEQUENCE [LARGE SCALE GENOMIC DNA]</scope>
    <source>
        <strain evidence="2">LMG 23360</strain>
    </source>
</reference>
<name>A0A095VKX1_9GAMM</name>
<sequence>MDTAVYKPGGPCKVWGVMAHVKVVDHTEVEKHVKDGWLDHPSKLFDKPGRRKAKAVTDADSD</sequence>
<proteinExistence type="predicted"/>
<accession>A0A095VKX1</accession>
<dbReference type="Proteomes" id="UP000029577">
    <property type="component" value="Unassembled WGS sequence"/>
</dbReference>
<protein>
    <submittedName>
        <fullName evidence="2">Uncharacterized protein</fullName>
    </submittedName>
</protein>
<gene>
    <name evidence="2" type="ORF">HA49_08575</name>
</gene>
<evidence type="ECO:0000256" key="1">
    <source>
        <dbReference type="SAM" id="MobiDB-lite"/>
    </source>
</evidence>
<keyword evidence="3" id="KW-1185">Reference proteome</keyword>
<feature type="region of interest" description="Disordered" evidence="1">
    <location>
        <begin position="41"/>
        <end position="62"/>
    </location>
</feature>